<feature type="compositionally biased region" description="Low complexity" evidence="1">
    <location>
        <begin position="102"/>
        <end position="117"/>
    </location>
</feature>
<dbReference type="AlphaFoldDB" id="A0A6V7X752"/>
<name>A0A6V7X752_MELEN</name>
<reference evidence="2 3" key="1">
    <citation type="submission" date="2020-08" db="EMBL/GenBank/DDBJ databases">
        <authorList>
            <person name="Koutsovoulos G."/>
            <person name="Danchin GJ E."/>
        </authorList>
    </citation>
    <scope>NUCLEOTIDE SEQUENCE [LARGE SCALE GENOMIC DNA]</scope>
</reference>
<protein>
    <submittedName>
        <fullName evidence="2">Uncharacterized protein</fullName>
    </submittedName>
</protein>
<accession>A0A6V7X752</accession>
<organism evidence="2 3">
    <name type="scientific">Meloidogyne enterolobii</name>
    <name type="common">Root-knot nematode worm</name>
    <name type="synonym">Meloidogyne mayaguensis</name>
    <dbReference type="NCBI Taxonomy" id="390850"/>
    <lineage>
        <taxon>Eukaryota</taxon>
        <taxon>Metazoa</taxon>
        <taxon>Ecdysozoa</taxon>
        <taxon>Nematoda</taxon>
        <taxon>Chromadorea</taxon>
        <taxon>Rhabditida</taxon>
        <taxon>Tylenchina</taxon>
        <taxon>Tylenchomorpha</taxon>
        <taxon>Tylenchoidea</taxon>
        <taxon>Meloidogynidae</taxon>
        <taxon>Meloidogyninae</taxon>
        <taxon>Meloidogyne</taxon>
    </lineage>
</organism>
<evidence type="ECO:0000256" key="1">
    <source>
        <dbReference type="SAM" id="MobiDB-lite"/>
    </source>
</evidence>
<dbReference type="EMBL" id="CAJEWN010001177">
    <property type="protein sequence ID" value="CAD2195073.1"/>
    <property type="molecule type" value="Genomic_DNA"/>
</dbReference>
<sequence>MFSLLHFIFFRPKIFLYYSKITMLNSFTPQQHQQAVSQHLSIEQLLRAAKLIEQRAIIEKMPSQFNELGGGGFSANFGEKYEARILAPKLRTFVGDPNCGPSSTGSSQRSSPLSASPSPDLAVLACLHSPQYYQQQTQQNLTLLESQQRQSISTSSAASSIASGSSMATTTDARRLSTRLDDNLSPSASHGVGSGRRASGSRQSRWDFKNLGKNYFKMSKKYKTPKKFSQRQTLLKTPVKSKTRHVFSCSL</sequence>
<proteinExistence type="predicted"/>
<feature type="compositionally biased region" description="Low complexity" evidence="1">
    <location>
        <begin position="187"/>
        <end position="203"/>
    </location>
</feature>
<feature type="region of interest" description="Disordered" evidence="1">
    <location>
        <begin position="179"/>
        <end position="204"/>
    </location>
</feature>
<dbReference type="Proteomes" id="UP000580250">
    <property type="component" value="Unassembled WGS sequence"/>
</dbReference>
<evidence type="ECO:0000313" key="2">
    <source>
        <dbReference type="EMBL" id="CAD2195073.1"/>
    </source>
</evidence>
<feature type="region of interest" description="Disordered" evidence="1">
    <location>
        <begin position="97"/>
        <end position="117"/>
    </location>
</feature>
<evidence type="ECO:0000313" key="3">
    <source>
        <dbReference type="Proteomes" id="UP000580250"/>
    </source>
</evidence>
<comment type="caution">
    <text evidence="2">The sequence shown here is derived from an EMBL/GenBank/DDBJ whole genome shotgun (WGS) entry which is preliminary data.</text>
</comment>
<gene>
    <name evidence="2" type="ORF">MENT_LOCUS48138</name>
</gene>